<accession>A0A5C3N2G8</accession>
<evidence type="ECO:0008006" key="4">
    <source>
        <dbReference type="Google" id="ProtNLM"/>
    </source>
</evidence>
<name>A0A5C3N2G8_9AGAM</name>
<organism evidence="2 3">
    <name type="scientific">Heliocybe sulcata</name>
    <dbReference type="NCBI Taxonomy" id="5364"/>
    <lineage>
        <taxon>Eukaryota</taxon>
        <taxon>Fungi</taxon>
        <taxon>Dikarya</taxon>
        <taxon>Basidiomycota</taxon>
        <taxon>Agaricomycotina</taxon>
        <taxon>Agaricomycetes</taxon>
        <taxon>Gloeophyllales</taxon>
        <taxon>Gloeophyllaceae</taxon>
        <taxon>Heliocybe</taxon>
    </lineage>
</organism>
<feature type="chain" id="PRO_5023048232" description="Secreted protein" evidence="1">
    <location>
        <begin position="19"/>
        <end position="79"/>
    </location>
</feature>
<feature type="signal peptide" evidence="1">
    <location>
        <begin position="1"/>
        <end position="18"/>
    </location>
</feature>
<keyword evidence="1" id="KW-0732">Signal</keyword>
<dbReference type="Proteomes" id="UP000305948">
    <property type="component" value="Unassembled WGS sequence"/>
</dbReference>
<protein>
    <recommendedName>
        <fullName evidence="4">Secreted protein</fullName>
    </recommendedName>
</protein>
<sequence>MTASILHMQLVLFTLADALLALCGHCANSRPIIPNFSKSMVCVYAIFECARPRSHNRSAGSALRGDAGPSQCSELLMGA</sequence>
<dbReference type="AlphaFoldDB" id="A0A5C3N2G8"/>
<keyword evidence="3" id="KW-1185">Reference proteome</keyword>
<evidence type="ECO:0000313" key="3">
    <source>
        <dbReference type="Proteomes" id="UP000305948"/>
    </source>
</evidence>
<evidence type="ECO:0000256" key="1">
    <source>
        <dbReference type="SAM" id="SignalP"/>
    </source>
</evidence>
<proteinExistence type="predicted"/>
<gene>
    <name evidence="2" type="ORF">OE88DRAFT_1660542</name>
</gene>
<evidence type="ECO:0000313" key="2">
    <source>
        <dbReference type="EMBL" id="TFK50288.1"/>
    </source>
</evidence>
<dbReference type="EMBL" id="ML213513">
    <property type="protein sequence ID" value="TFK50288.1"/>
    <property type="molecule type" value="Genomic_DNA"/>
</dbReference>
<reference evidence="2 3" key="1">
    <citation type="journal article" date="2019" name="Nat. Ecol. Evol.">
        <title>Megaphylogeny resolves global patterns of mushroom evolution.</title>
        <authorList>
            <person name="Varga T."/>
            <person name="Krizsan K."/>
            <person name="Foldi C."/>
            <person name="Dima B."/>
            <person name="Sanchez-Garcia M."/>
            <person name="Sanchez-Ramirez S."/>
            <person name="Szollosi G.J."/>
            <person name="Szarkandi J.G."/>
            <person name="Papp V."/>
            <person name="Albert L."/>
            <person name="Andreopoulos W."/>
            <person name="Angelini C."/>
            <person name="Antonin V."/>
            <person name="Barry K.W."/>
            <person name="Bougher N.L."/>
            <person name="Buchanan P."/>
            <person name="Buyck B."/>
            <person name="Bense V."/>
            <person name="Catcheside P."/>
            <person name="Chovatia M."/>
            <person name="Cooper J."/>
            <person name="Damon W."/>
            <person name="Desjardin D."/>
            <person name="Finy P."/>
            <person name="Geml J."/>
            <person name="Haridas S."/>
            <person name="Hughes K."/>
            <person name="Justo A."/>
            <person name="Karasinski D."/>
            <person name="Kautmanova I."/>
            <person name="Kiss B."/>
            <person name="Kocsube S."/>
            <person name="Kotiranta H."/>
            <person name="LaButti K.M."/>
            <person name="Lechner B.E."/>
            <person name="Liimatainen K."/>
            <person name="Lipzen A."/>
            <person name="Lukacs Z."/>
            <person name="Mihaltcheva S."/>
            <person name="Morgado L.N."/>
            <person name="Niskanen T."/>
            <person name="Noordeloos M.E."/>
            <person name="Ohm R.A."/>
            <person name="Ortiz-Santana B."/>
            <person name="Ovrebo C."/>
            <person name="Racz N."/>
            <person name="Riley R."/>
            <person name="Savchenko A."/>
            <person name="Shiryaev A."/>
            <person name="Soop K."/>
            <person name="Spirin V."/>
            <person name="Szebenyi C."/>
            <person name="Tomsovsky M."/>
            <person name="Tulloss R.E."/>
            <person name="Uehling J."/>
            <person name="Grigoriev I.V."/>
            <person name="Vagvolgyi C."/>
            <person name="Papp T."/>
            <person name="Martin F.M."/>
            <person name="Miettinen O."/>
            <person name="Hibbett D.S."/>
            <person name="Nagy L.G."/>
        </authorList>
    </citation>
    <scope>NUCLEOTIDE SEQUENCE [LARGE SCALE GENOMIC DNA]</scope>
    <source>
        <strain evidence="2 3">OMC1185</strain>
    </source>
</reference>